<dbReference type="PRINTS" id="PR00727">
    <property type="entry name" value="LEADERPTASE"/>
</dbReference>
<dbReference type="AlphaFoldDB" id="A0A432W6X7"/>
<comment type="subcellular location">
    <subcellularLocation>
        <location evidence="9">Membrane</location>
        <topology evidence="9">Multi-pass membrane protein</topology>
    </subcellularLocation>
</comment>
<evidence type="ECO:0000313" key="12">
    <source>
        <dbReference type="Proteomes" id="UP000288293"/>
    </source>
</evidence>
<dbReference type="PROSITE" id="PS00501">
    <property type="entry name" value="SPASE_I_1"/>
    <property type="match status" value="1"/>
</dbReference>
<dbReference type="EMBL" id="PIPL01000001">
    <property type="protein sequence ID" value="RUO25825.1"/>
    <property type="molecule type" value="Genomic_DNA"/>
</dbReference>
<keyword evidence="8" id="KW-0812">Transmembrane</keyword>
<feature type="transmembrane region" description="Helical" evidence="8">
    <location>
        <begin position="6"/>
        <end position="27"/>
    </location>
</feature>
<evidence type="ECO:0000259" key="10">
    <source>
        <dbReference type="Pfam" id="PF10502"/>
    </source>
</evidence>
<evidence type="ECO:0000256" key="8">
    <source>
        <dbReference type="RuleBase" id="RU003993"/>
    </source>
</evidence>
<feature type="active site" evidence="7">
    <location>
        <position position="91"/>
    </location>
</feature>
<dbReference type="OrthoDB" id="9815782at2"/>
<dbReference type="InterPro" id="IPR019758">
    <property type="entry name" value="Pept_S26A_signal_pept_1_CS"/>
</dbReference>
<dbReference type="InterPro" id="IPR000223">
    <property type="entry name" value="Pept_S26A_signal_pept_1"/>
</dbReference>
<keyword evidence="8" id="KW-1133">Transmembrane helix</keyword>
<comment type="similarity">
    <text evidence="2 9">Belongs to the peptidase S26 family.</text>
</comment>
<dbReference type="Gene3D" id="2.10.109.10">
    <property type="entry name" value="Umud Fragment, subunit A"/>
    <property type="match status" value="1"/>
</dbReference>
<dbReference type="Pfam" id="PF10502">
    <property type="entry name" value="Peptidase_S26"/>
    <property type="match status" value="1"/>
</dbReference>
<feature type="domain" description="Peptidase S26" evidence="10">
    <location>
        <begin position="61"/>
        <end position="276"/>
    </location>
</feature>
<evidence type="ECO:0000256" key="2">
    <source>
        <dbReference type="ARBA" id="ARBA00009370"/>
    </source>
</evidence>
<keyword evidence="8" id="KW-0472">Membrane</keyword>
<dbReference type="GO" id="GO:0009003">
    <property type="term" value="F:signal peptidase activity"/>
    <property type="evidence" value="ECO:0007669"/>
    <property type="project" value="UniProtKB-EC"/>
</dbReference>
<dbReference type="InterPro" id="IPR019757">
    <property type="entry name" value="Pept_S26A_signal_pept_1_Lys-AS"/>
</dbReference>
<evidence type="ECO:0000256" key="1">
    <source>
        <dbReference type="ARBA" id="ARBA00000677"/>
    </source>
</evidence>
<dbReference type="GO" id="GO:0006465">
    <property type="term" value="P:signal peptide processing"/>
    <property type="evidence" value="ECO:0007669"/>
    <property type="project" value="InterPro"/>
</dbReference>
<dbReference type="NCBIfam" id="TIGR02227">
    <property type="entry name" value="sigpep_I_bact"/>
    <property type="match status" value="1"/>
</dbReference>
<dbReference type="RefSeq" id="WP_126802642.1">
    <property type="nucleotide sequence ID" value="NZ_PIPL01000001.1"/>
</dbReference>
<evidence type="ECO:0000256" key="9">
    <source>
        <dbReference type="RuleBase" id="RU362042"/>
    </source>
</evidence>
<dbReference type="PANTHER" id="PTHR43390">
    <property type="entry name" value="SIGNAL PEPTIDASE I"/>
    <property type="match status" value="1"/>
</dbReference>
<gene>
    <name evidence="11" type="primary">lepB</name>
    <name evidence="11" type="ORF">CWE09_03590</name>
</gene>
<dbReference type="InterPro" id="IPR019756">
    <property type="entry name" value="Pept_S26A_signal_pept_1_Ser-AS"/>
</dbReference>
<proteinExistence type="inferred from homology"/>
<dbReference type="PROSITE" id="PS00760">
    <property type="entry name" value="SPASE_I_2"/>
    <property type="match status" value="1"/>
</dbReference>
<evidence type="ECO:0000256" key="4">
    <source>
        <dbReference type="ARBA" id="ARBA00019232"/>
    </source>
</evidence>
<evidence type="ECO:0000313" key="11">
    <source>
        <dbReference type="EMBL" id="RUO25825.1"/>
    </source>
</evidence>
<comment type="catalytic activity">
    <reaction evidence="1 8">
        <text>Cleavage of hydrophobic, N-terminal signal or leader sequences from secreted and periplasmic proteins.</text>
        <dbReference type="EC" id="3.4.21.89"/>
    </reaction>
</comment>
<evidence type="ECO:0000256" key="3">
    <source>
        <dbReference type="ARBA" id="ARBA00013208"/>
    </source>
</evidence>
<comment type="caution">
    <text evidence="11">The sequence shown here is derived from an EMBL/GenBank/DDBJ whole genome shotgun (WGS) entry which is preliminary data.</text>
</comment>
<reference evidence="11 12" key="1">
    <citation type="journal article" date="2011" name="Front. Microbiol.">
        <title>Genomic signatures of strain selection and enhancement in Bacillus atrophaeus var. globigii, a historical biowarfare simulant.</title>
        <authorList>
            <person name="Gibbons H.S."/>
            <person name="Broomall S.M."/>
            <person name="McNew L.A."/>
            <person name="Daligault H."/>
            <person name="Chapman C."/>
            <person name="Bruce D."/>
            <person name="Karavis M."/>
            <person name="Krepps M."/>
            <person name="McGregor P.A."/>
            <person name="Hong C."/>
            <person name="Park K.H."/>
            <person name="Akmal A."/>
            <person name="Feldman A."/>
            <person name="Lin J.S."/>
            <person name="Chang W.E."/>
            <person name="Higgs B.W."/>
            <person name="Demirev P."/>
            <person name="Lindquist J."/>
            <person name="Liem A."/>
            <person name="Fochler E."/>
            <person name="Read T.D."/>
            <person name="Tapia R."/>
            <person name="Johnson S."/>
            <person name="Bishop-Lilly K.A."/>
            <person name="Detter C."/>
            <person name="Han C."/>
            <person name="Sozhamannan S."/>
            <person name="Rosenzweig C.N."/>
            <person name="Skowronski E.W."/>
        </authorList>
    </citation>
    <scope>NUCLEOTIDE SEQUENCE [LARGE SCALE GENOMIC DNA]</scope>
    <source>
        <strain evidence="11 12">MLST1</strain>
    </source>
</reference>
<protein>
    <recommendedName>
        <fullName evidence="4 8">Signal peptidase I</fullName>
        <ecNumber evidence="3 8">3.4.21.89</ecNumber>
    </recommendedName>
</protein>
<dbReference type="Proteomes" id="UP000288293">
    <property type="component" value="Unassembled WGS sequence"/>
</dbReference>
<dbReference type="SUPFAM" id="SSF51306">
    <property type="entry name" value="LexA/Signal peptidase"/>
    <property type="match status" value="1"/>
</dbReference>
<organism evidence="11 12">
    <name type="scientific">Aliidiomarina minuta</name>
    <dbReference type="NCBI Taxonomy" id="880057"/>
    <lineage>
        <taxon>Bacteria</taxon>
        <taxon>Pseudomonadati</taxon>
        <taxon>Pseudomonadota</taxon>
        <taxon>Gammaproteobacteria</taxon>
        <taxon>Alteromonadales</taxon>
        <taxon>Idiomarinaceae</taxon>
        <taxon>Aliidiomarina</taxon>
    </lineage>
</organism>
<dbReference type="CDD" id="cd06530">
    <property type="entry name" value="S26_SPase_I"/>
    <property type="match status" value="1"/>
</dbReference>
<dbReference type="GO" id="GO:0016020">
    <property type="term" value="C:membrane"/>
    <property type="evidence" value="ECO:0007669"/>
    <property type="project" value="UniProtKB-SubCell"/>
</dbReference>
<dbReference type="InterPro" id="IPR019533">
    <property type="entry name" value="Peptidase_S26"/>
</dbReference>
<dbReference type="InterPro" id="IPR036286">
    <property type="entry name" value="LexA/Signal_pep-like_sf"/>
</dbReference>
<evidence type="ECO:0000256" key="6">
    <source>
        <dbReference type="ARBA" id="ARBA00022801"/>
    </source>
</evidence>
<comment type="caution">
    <text evidence="9">Lacks conserved residue(s) required for the propagation of feature annotation.</text>
</comment>
<feature type="active site" evidence="7">
    <location>
        <position position="146"/>
    </location>
</feature>
<accession>A0A432W6X7</accession>
<keyword evidence="5 8" id="KW-0645">Protease</keyword>
<evidence type="ECO:0000256" key="5">
    <source>
        <dbReference type="ARBA" id="ARBA00022670"/>
    </source>
</evidence>
<dbReference type="PANTHER" id="PTHR43390:SF1">
    <property type="entry name" value="CHLOROPLAST PROCESSING PEPTIDASE"/>
    <property type="match status" value="1"/>
</dbReference>
<sequence length="306" mass="35265">MTAYFSVFLVLVTVVTGIIWAIDHFVWKPRREEKITAMEAQSGTPFTEEQKNQVAPQSSIAEFAQSAFPVIALVLIVRSFVYEPFRIPSGSMMPTLLVGDFVLVEKFRYSLRDPIWRKEIISTGTPQRGDIAVFKFPVEPDLDYIKRIIGLPGDRIIYRDKQLYVQPAGCELPCEEPEILVSEHEKVSEGEFYRDRFPLSRYQETLSGVEYDILIDPSVAPRLGQYMTQEGTRADEWLVPEGHYFMVGDNRDNSIDSRYWGFVEEDLLVGRAVAIWMSFEFDRERGDWLPRWVPSGVRFSRLGGIE</sequence>
<keyword evidence="6 8" id="KW-0378">Hydrolase</keyword>
<dbReference type="PROSITE" id="PS00761">
    <property type="entry name" value="SPASE_I_3"/>
    <property type="match status" value="1"/>
</dbReference>
<keyword evidence="12" id="KW-1185">Reference proteome</keyword>
<dbReference type="EC" id="3.4.21.89" evidence="3 8"/>
<evidence type="ECO:0000256" key="7">
    <source>
        <dbReference type="PIRSR" id="PIRSR600223-1"/>
    </source>
</evidence>
<name>A0A432W6X7_9GAMM</name>
<dbReference type="GO" id="GO:0004252">
    <property type="term" value="F:serine-type endopeptidase activity"/>
    <property type="evidence" value="ECO:0007669"/>
    <property type="project" value="InterPro"/>
</dbReference>